<evidence type="ECO:0000313" key="1">
    <source>
        <dbReference type="EMBL" id="MFC6290701.1"/>
    </source>
</evidence>
<dbReference type="Proteomes" id="UP001596258">
    <property type="component" value="Unassembled WGS sequence"/>
</dbReference>
<evidence type="ECO:0000313" key="2">
    <source>
        <dbReference type="Proteomes" id="UP001596258"/>
    </source>
</evidence>
<accession>A0ABW1UCW8</accession>
<dbReference type="RefSeq" id="WP_164505569.1">
    <property type="nucleotide sequence ID" value="NZ_JBHSSO010000070.1"/>
</dbReference>
<keyword evidence="2" id="KW-1185">Reference proteome</keyword>
<organism evidence="1 2">
    <name type="scientific">Levilactobacillus angrenensis</name>
    <dbReference type="NCBI Taxonomy" id="2486020"/>
    <lineage>
        <taxon>Bacteria</taxon>
        <taxon>Bacillati</taxon>
        <taxon>Bacillota</taxon>
        <taxon>Bacilli</taxon>
        <taxon>Lactobacillales</taxon>
        <taxon>Lactobacillaceae</taxon>
        <taxon>Levilactobacillus</taxon>
    </lineage>
</organism>
<sequence>MKLPTSVFDYLSLPAQKRIDLFLDTNTLTNKPANYYIDFDAVNKRVDSKLFLLDKLTNEFKPKSVEEVLQYFSNNLRA</sequence>
<comment type="caution">
    <text evidence="1">The sequence shown here is derived from an EMBL/GenBank/DDBJ whole genome shotgun (WGS) entry which is preliminary data.</text>
</comment>
<protein>
    <submittedName>
        <fullName evidence="1">Uncharacterized protein</fullName>
    </submittedName>
</protein>
<name>A0ABW1UCW8_9LACO</name>
<dbReference type="EMBL" id="JBHSSO010000070">
    <property type="protein sequence ID" value="MFC6290701.1"/>
    <property type="molecule type" value="Genomic_DNA"/>
</dbReference>
<reference evidence="2" key="1">
    <citation type="journal article" date="2019" name="Int. J. Syst. Evol. Microbiol.">
        <title>The Global Catalogue of Microorganisms (GCM) 10K type strain sequencing project: providing services to taxonomists for standard genome sequencing and annotation.</title>
        <authorList>
            <consortium name="The Broad Institute Genomics Platform"/>
            <consortium name="The Broad Institute Genome Sequencing Center for Infectious Disease"/>
            <person name="Wu L."/>
            <person name="Ma J."/>
        </authorList>
    </citation>
    <scope>NUCLEOTIDE SEQUENCE [LARGE SCALE GENOMIC DNA]</scope>
    <source>
        <strain evidence="2">CCM 8893</strain>
    </source>
</reference>
<proteinExistence type="predicted"/>
<gene>
    <name evidence="1" type="ORF">ACFP1M_11010</name>
</gene>